<dbReference type="GO" id="GO:0015074">
    <property type="term" value="P:DNA integration"/>
    <property type="evidence" value="ECO:0007669"/>
    <property type="project" value="InterPro"/>
</dbReference>
<dbReference type="GO" id="GO:0006310">
    <property type="term" value="P:DNA recombination"/>
    <property type="evidence" value="ECO:0007669"/>
    <property type="project" value="UniProtKB-KW"/>
</dbReference>
<evidence type="ECO:0008006" key="5">
    <source>
        <dbReference type="Google" id="ProtNLM"/>
    </source>
</evidence>
<dbReference type="EMBL" id="QXFW01002481">
    <property type="protein sequence ID" value="KAE8978124.1"/>
    <property type="molecule type" value="Genomic_DNA"/>
</dbReference>
<keyword evidence="1" id="KW-0233">DNA recombination</keyword>
<feature type="compositionally biased region" description="Basic and acidic residues" evidence="2">
    <location>
        <begin position="292"/>
        <end position="302"/>
    </location>
</feature>
<dbReference type="PANTHER" id="PTHR34605:SF4">
    <property type="entry name" value="DNA ADENINE METHYLTRANSFERASE"/>
    <property type="match status" value="1"/>
</dbReference>
<dbReference type="InterPro" id="IPR011010">
    <property type="entry name" value="DNA_brk_join_enz"/>
</dbReference>
<feature type="region of interest" description="Disordered" evidence="2">
    <location>
        <begin position="283"/>
        <end position="302"/>
    </location>
</feature>
<dbReference type="InterPro" id="IPR052925">
    <property type="entry name" value="Phage_Integrase-like_Recomb"/>
</dbReference>
<reference evidence="3 4" key="1">
    <citation type="submission" date="2018-09" db="EMBL/GenBank/DDBJ databases">
        <title>Genomic investigation of the strawberry pathogen Phytophthora fragariae indicates pathogenicity is determined by transcriptional variation in three key races.</title>
        <authorList>
            <person name="Adams T.M."/>
            <person name="Armitage A.D."/>
            <person name="Sobczyk M.K."/>
            <person name="Bates H.J."/>
            <person name="Dunwell J.M."/>
            <person name="Nellist C.F."/>
            <person name="Harrison R.J."/>
        </authorList>
    </citation>
    <scope>NUCLEOTIDE SEQUENCE [LARGE SCALE GENOMIC DNA]</scope>
    <source>
        <strain evidence="3 4">SCRP245</strain>
    </source>
</reference>
<name>A0A6A3IDG8_9STRA</name>
<evidence type="ECO:0000313" key="3">
    <source>
        <dbReference type="EMBL" id="KAE8978124.1"/>
    </source>
</evidence>
<dbReference type="SUPFAM" id="SSF56349">
    <property type="entry name" value="DNA breaking-rejoining enzymes"/>
    <property type="match status" value="1"/>
</dbReference>
<evidence type="ECO:0000256" key="2">
    <source>
        <dbReference type="SAM" id="MobiDB-lite"/>
    </source>
</evidence>
<comment type="caution">
    <text evidence="3">The sequence shown here is derived from an EMBL/GenBank/DDBJ whole genome shotgun (WGS) entry which is preliminary data.</text>
</comment>
<accession>A0A6A3IDG8</accession>
<sequence>MGWSRWLKSTNSSRRLGYYATFCWARGNNRLNRGNQHSTIILKISSIKWLHRRYQDLLIPTTPRLSLLLQGIKRLSAPKHKKQPITTQFLRLLHRTLDLSRPRHRLLWGSILIGYFFMLRRSEYLMVDHTRHFYCLKTSNAFFSDKDGKQAKEARATSVTIGLEGAKNDQYGRGAWRTMHASGDNLICPLRGLYHIKRARKELHIQSNPHLCGSLSSQTVSKALKQTARRAGVPASAYATHSIRIGGATALVAGGADRLSVKLLGRWASDCFEEYPRLSAKASTGLSRRMVNRRESSPRRAK</sequence>
<dbReference type="Gene3D" id="1.10.443.10">
    <property type="entry name" value="Intergrase catalytic core"/>
    <property type="match status" value="1"/>
</dbReference>
<protein>
    <recommendedName>
        <fullName evidence="5">Tyr recombinase domain-containing protein</fullName>
    </recommendedName>
</protein>
<gene>
    <name evidence="3" type="ORF">PF011_g23377</name>
</gene>
<dbReference type="PANTHER" id="PTHR34605">
    <property type="entry name" value="PHAGE_INTEGRASE DOMAIN-CONTAINING PROTEIN"/>
    <property type="match status" value="1"/>
</dbReference>
<evidence type="ECO:0000313" key="4">
    <source>
        <dbReference type="Proteomes" id="UP000460718"/>
    </source>
</evidence>
<organism evidence="3 4">
    <name type="scientific">Phytophthora fragariae</name>
    <dbReference type="NCBI Taxonomy" id="53985"/>
    <lineage>
        <taxon>Eukaryota</taxon>
        <taxon>Sar</taxon>
        <taxon>Stramenopiles</taxon>
        <taxon>Oomycota</taxon>
        <taxon>Peronosporomycetes</taxon>
        <taxon>Peronosporales</taxon>
        <taxon>Peronosporaceae</taxon>
        <taxon>Phytophthora</taxon>
    </lineage>
</organism>
<evidence type="ECO:0000256" key="1">
    <source>
        <dbReference type="ARBA" id="ARBA00023172"/>
    </source>
</evidence>
<dbReference type="InterPro" id="IPR013762">
    <property type="entry name" value="Integrase-like_cat_sf"/>
</dbReference>
<dbReference type="AlphaFoldDB" id="A0A6A3IDG8"/>
<dbReference type="GO" id="GO:0003677">
    <property type="term" value="F:DNA binding"/>
    <property type="evidence" value="ECO:0007669"/>
    <property type="project" value="InterPro"/>
</dbReference>
<dbReference type="Proteomes" id="UP000460718">
    <property type="component" value="Unassembled WGS sequence"/>
</dbReference>
<proteinExistence type="predicted"/>